<sequence length="361" mass="41477">MNSISNIAKSEQEAEAENETLKQFRDITNKDAHAKVHEKLSTLKRGINKVESPADYLQLDGRELTASLLQNIFRGTFEFLNNEEINILYIDGGNGDVIDWFYTKEKIVSRKKVYMHLIEPNQKSVSCDEKIKNTLLYLGKCYTGKVQDYYRPSQKPPTKLRETFDFINFTHAIHNLTDYSDKGADPYADIIDFVKYFYGLLRTGSAMFIAYYDASSEFSYINIEYYKDRLHDLVTVENANKAIDAREKLLYEGEILQVLNREESATKAKLESHKISSSYYAKTLADLAVIGLGSDLLKPNNERFDSNKLDYLLTNIRDSATKEVGKGERRKYGLSRAERGREALWKVECPLVICVIRKEVA</sequence>
<comment type="caution">
    <text evidence="1">The sequence shown here is derived from an EMBL/GenBank/DDBJ whole genome shotgun (WGS) entry which is preliminary data.</text>
</comment>
<organism evidence="1 2">
    <name type="scientific">Acaulospora colombiana</name>
    <dbReference type="NCBI Taxonomy" id="27376"/>
    <lineage>
        <taxon>Eukaryota</taxon>
        <taxon>Fungi</taxon>
        <taxon>Fungi incertae sedis</taxon>
        <taxon>Mucoromycota</taxon>
        <taxon>Glomeromycotina</taxon>
        <taxon>Glomeromycetes</taxon>
        <taxon>Diversisporales</taxon>
        <taxon>Acaulosporaceae</taxon>
        <taxon>Acaulospora</taxon>
    </lineage>
</organism>
<reference evidence="1" key="1">
    <citation type="submission" date="2021-06" db="EMBL/GenBank/DDBJ databases">
        <authorList>
            <person name="Kallberg Y."/>
            <person name="Tangrot J."/>
            <person name="Rosling A."/>
        </authorList>
    </citation>
    <scope>NUCLEOTIDE SEQUENCE</scope>
    <source>
        <strain evidence="1">CL356</strain>
    </source>
</reference>
<keyword evidence="2" id="KW-1185">Reference proteome</keyword>
<evidence type="ECO:0000313" key="1">
    <source>
        <dbReference type="EMBL" id="CAG8530920.1"/>
    </source>
</evidence>
<name>A0ACA9LMP1_9GLOM</name>
<protein>
    <submittedName>
        <fullName evidence="1">3496_t:CDS:1</fullName>
    </submittedName>
</protein>
<gene>
    <name evidence="1" type="ORF">ACOLOM_LOCUS4068</name>
</gene>
<proteinExistence type="predicted"/>
<dbReference type="Proteomes" id="UP000789525">
    <property type="component" value="Unassembled WGS sequence"/>
</dbReference>
<accession>A0ACA9LMP1</accession>
<evidence type="ECO:0000313" key="2">
    <source>
        <dbReference type="Proteomes" id="UP000789525"/>
    </source>
</evidence>
<dbReference type="EMBL" id="CAJVPT010006446">
    <property type="protein sequence ID" value="CAG8530920.1"/>
    <property type="molecule type" value="Genomic_DNA"/>
</dbReference>